<evidence type="ECO:0000256" key="1">
    <source>
        <dbReference type="ARBA" id="ARBA00010894"/>
    </source>
</evidence>
<proteinExistence type="inferred from homology"/>
<feature type="transmembrane region" description="Helical" evidence="2">
    <location>
        <begin position="50"/>
        <end position="74"/>
    </location>
</feature>
<organism evidence="3 4">
    <name type="scientific">Periweissella cryptocerci</name>
    <dbReference type="NCBI Taxonomy" id="2506420"/>
    <lineage>
        <taxon>Bacteria</taxon>
        <taxon>Bacillati</taxon>
        <taxon>Bacillota</taxon>
        <taxon>Bacilli</taxon>
        <taxon>Lactobacillales</taxon>
        <taxon>Lactobacillaceae</taxon>
        <taxon>Periweissella</taxon>
    </lineage>
</organism>
<name>A0A4P6YXF8_9LACO</name>
<evidence type="ECO:0000313" key="4">
    <source>
        <dbReference type="Proteomes" id="UP000292886"/>
    </source>
</evidence>
<comment type="similarity">
    <text evidence="1">Belongs to the YggT family.</text>
</comment>
<dbReference type="PANTHER" id="PTHR33219:SF14">
    <property type="entry name" value="PROTEIN COFACTOR ASSEMBLY OF COMPLEX C SUBUNIT B CCB3, CHLOROPLASTIC-RELATED"/>
    <property type="match status" value="1"/>
</dbReference>
<feature type="transmembrane region" description="Helical" evidence="2">
    <location>
        <begin position="12"/>
        <end position="30"/>
    </location>
</feature>
<evidence type="ECO:0000256" key="2">
    <source>
        <dbReference type="SAM" id="Phobius"/>
    </source>
</evidence>
<dbReference type="InterPro" id="IPR003425">
    <property type="entry name" value="CCB3/YggT"/>
</dbReference>
<dbReference type="PANTHER" id="PTHR33219">
    <property type="entry name" value="YLMG HOMOLOG PROTEIN 2, CHLOROPLASTIC"/>
    <property type="match status" value="1"/>
</dbReference>
<keyword evidence="2" id="KW-1133">Transmembrane helix</keyword>
<sequence>MALLVLILTRVIEIYIFVIIANALMSWLPGANESKLGQLISRLAEPYLNVFRFLPTLGGIDFSPVLAIIVLELAQQGLTRVAFMF</sequence>
<reference evidence="4" key="1">
    <citation type="submission" date="2019-03" db="EMBL/GenBank/DDBJ databases">
        <title>Weissella sp. 26KH-42 Genome sequencing.</title>
        <authorList>
            <person name="Heo J."/>
            <person name="Kim S.-J."/>
            <person name="Kim J.-S."/>
            <person name="Hong S.-B."/>
            <person name="Kwon S.-W."/>
        </authorList>
    </citation>
    <scope>NUCLEOTIDE SEQUENCE [LARGE SCALE GENOMIC DNA]</scope>
    <source>
        <strain evidence="4">26KH-42</strain>
    </source>
</reference>
<dbReference type="EMBL" id="CP037940">
    <property type="protein sequence ID" value="QBO37507.1"/>
    <property type="molecule type" value="Genomic_DNA"/>
</dbReference>
<dbReference type="OrthoDB" id="47652at2"/>
<accession>A0A4P6YXF8</accession>
<evidence type="ECO:0000313" key="3">
    <source>
        <dbReference type="EMBL" id="QBO37507.1"/>
    </source>
</evidence>
<keyword evidence="2" id="KW-0812">Transmembrane</keyword>
<keyword evidence="4" id="KW-1185">Reference proteome</keyword>
<keyword evidence="2" id="KW-0472">Membrane</keyword>
<protein>
    <submittedName>
        <fullName evidence="3">YggT family protein</fullName>
    </submittedName>
</protein>
<dbReference type="Pfam" id="PF02325">
    <property type="entry name" value="CCB3_YggT"/>
    <property type="match status" value="1"/>
</dbReference>
<dbReference type="Proteomes" id="UP000292886">
    <property type="component" value="Chromosome"/>
</dbReference>
<dbReference type="KEGG" id="wei:EQG49_10775"/>
<dbReference type="AlphaFoldDB" id="A0A4P6YXF8"/>
<gene>
    <name evidence="3" type="ORF">EQG49_10775</name>
</gene>
<dbReference type="GO" id="GO:0016020">
    <property type="term" value="C:membrane"/>
    <property type="evidence" value="ECO:0007669"/>
    <property type="project" value="InterPro"/>
</dbReference>